<dbReference type="GO" id="GO:0003712">
    <property type="term" value="F:transcription coregulator activity"/>
    <property type="evidence" value="ECO:0007669"/>
    <property type="project" value="InterPro"/>
</dbReference>
<accession>A0AAN6XR67</accession>
<dbReference type="Gene3D" id="1.10.287.3490">
    <property type="match status" value="1"/>
</dbReference>
<comment type="subunit">
    <text evidence="4">Component of the Mediator complex.</text>
</comment>
<protein>
    <recommendedName>
        <fullName evidence="4">Mediator of RNA polymerase II transcription subunit 11</fullName>
    </recommendedName>
    <alternativeName>
        <fullName evidence="4">Mediator complex subunit 11</fullName>
    </alternativeName>
</protein>
<dbReference type="Pfam" id="PF10280">
    <property type="entry name" value="Med11"/>
    <property type="match status" value="1"/>
</dbReference>
<dbReference type="AlphaFoldDB" id="A0AAN6XR67"/>
<feature type="compositionally biased region" description="Basic and acidic residues" evidence="5">
    <location>
        <begin position="141"/>
        <end position="154"/>
    </location>
</feature>
<keyword evidence="7" id="KW-1185">Reference proteome</keyword>
<feature type="region of interest" description="Disordered" evidence="5">
    <location>
        <begin position="44"/>
        <end position="63"/>
    </location>
</feature>
<evidence type="ECO:0000256" key="2">
    <source>
        <dbReference type="ARBA" id="ARBA00008186"/>
    </source>
</evidence>
<evidence type="ECO:0000313" key="7">
    <source>
        <dbReference type="Proteomes" id="UP001303160"/>
    </source>
</evidence>
<comment type="caution">
    <text evidence="6">The sequence shown here is derived from an EMBL/GenBank/DDBJ whole genome shotgun (WGS) entry which is preliminary data.</text>
</comment>
<keyword evidence="4" id="KW-0010">Activator</keyword>
<comment type="subcellular location">
    <subcellularLocation>
        <location evidence="1 4">Nucleus</location>
    </subcellularLocation>
</comment>
<feature type="region of interest" description="Disordered" evidence="5">
    <location>
        <begin position="96"/>
        <end position="170"/>
    </location>
</feature>
<keyword evidence="4" id="KW-0804">Transcription</keyword>
<keyword evidence="3 4" id="KW-0539">Nucleus</keyword>
<organism evidence="6 7">
    <name type="scientific">Triangularia verruculosa</name>
    <dbReference type="NCBI Taxonomy" id="2587418"/>
    <lineage>
        <taxon>Eukaryota</taxon>
        <taxon>Fungi</taxon>
        <taxon>Dikarya</taxon>
        <taxon>Ascomycota</taxon>
        <taxon>Pezizomycotina</taxon>
        <taxon>Sordariomycetes</taxon>
        <taxon>Sordariomycetidae</taxon>
        <taxon>Sordariales</taxon>
        <taxon>Podosporaceae</taxon>
        <taxon>Triangularia</taxon>
    </lineage>
</organism>
<reference evidence="6" key="1">
    <citation type="journal article" date="2023" name="Mol. Phylogenet. Evol.">
        <title>Genome-scale phylogeny and comparative genomics of the fungal order Sordariales.</title>
        <authorList>
            <person name="Hensen N."/>
            <person name="Bonometti L."/>
            <person name="Westerberg I."/>
            <person name="Brannstrom I.O."/>
            <person name="Guillou S."/>
            <person name="Cros-Aarteil S."/>
            <person name="Calhoun S."/>
            <person name="Haridas S."/>
            <person name="Kuo A."/>
            <person name="Mondo S."/>
            <person name="Pangilinan J."/>
            <person name="Riley R."/>
            <person name="LaButti K."/>
            <person name="Andreopoulos B."/>
            <person name="Lipzen A."/>
            <person name="Chen C."/>
            <person name="Yan M."/>
            <person name="Daum C."/>
            <person name="Ng V."/>
            <person name="Clum A."/>
            <person name="Steindorff A."/>
            <person name="Ohm R.A."/>
            <person name="Martin F."/>
            <person name="Silar P."/>
            <person name="Natvig D.O."/>
            <person name="Lalanne C."/>
            <person name="Gautier V."/>
            <person name="Ament-Velasquez S.L."/>
            <person name="Kruys A."/>
            <person name="Hutchinson M.I."/>
            <person name="Powell A.J."/>
            <person name="Barry K."/>
            <person name="Miller A.N."/>
            <person name="Grigoriev I.V."/>
            <person name="Debuchy R."/>
            <person name="Gladieux P."/>
            <person name="Hiltunen Thoren M."/>
            <person name="Johannesson H."/>
        </authorList>
    </citation>
    <scope>NUCLEOTIDE SEQUENCE</scope>
    <source>
        <strain evidence="6">CBS 315.58</strain>
    </source>
</reference>
<evidence type="ECO:0000256" key="5">
    <source>
        <dbReference type="SAM" id="MobiDB-lite"/>
    </source>
</evidence>
<dbReference type="EMBL" id="MU863892">
    <property type="protein sequence ID" value="KAK4203087.1"/>
    <property type="molecule type" value="Genomic_DNA"/>
</dbReference>
<keyword evidence="4" id="KW-0805">Transcription regulation</keyword>
<reference evidence="6" key="2">
    <citation type="submission" date="2023-05" db="EMBL/GenBank/DDBJ databases">
        <authorList>
            <consortium name="Lawrence Berkeley National Laboratory"/>
            <person name="Steindorff A."/>
            <person name="Hensen N."/>
            <person name="Bonometti L."/>
            <person name="Westerberg I."/>
            <person name="Brannstrom I.O."/>
            <person name="Guillou S."/>
            <person name="Cros-Aarteil S."/>
            <person name="Calhoun S."/>
            <person name="Haridas S."/>
            <person name="Kuo A."/>
            <person name="Mondo S."/>
            <person name="Pangilinan J."/>
            <person name="Riley R."/>
            <person name="Labutti K."/>
            <person name="Andreopoulos B."/>
            <person name="Lipzen A."/>
            <person name="Chen C."/>
            <person name="Yanf M."/>
            <person name="Daum C."/>
            <person name="Ng V."/>
            <person name="Clum A."/>
            <person name="Ohm R."/>
            <person name="Martin F."/>
            <person name="Silar P."/>
            <person name="Natvig D."/>
            <person name="Lalanne C."/>
            <person name="Gautier V."/>
            <person name="Ament-Velasquez S.L."/>
            <person name="Kruys A."/>
            <person name="Hutchinson M.I."/>
            <person name="Powell A.J."/>
            <person name="Barry K."/>
            <person name="Miller A.N."/>
            <person name="Grigoriev I.V."/>
            <person name="Debuchy R."/>
            <person name="Gladieux P."/>
            <person name="Thoren M.H."/>
            <person name="Johannesson H."/>
        </authorList>
    </citation>
    <scope>NUCLEOTIDE SEQUENCE</scope>
    <source>
        <strain evidence="6">CBS 315.58</strain>
    </source>
</reference>
<comment type="function">
    <text evidence="4">Component of the Mediator complex, a coactivator involved in the regulated transcription of nearly all RNA polymerase II-dependent genes. Mediator functions as a bridge to convey information from gene-specific regulatory proteins to the basal RNA polymerase II transcription machinery. Mediator is recruited to promoters by direct interactions with regulatory proteins and serves as a scaffold for the assembly of a functional pre-initiation complex with RNA polymerase II and the general transcription factors.</text>
</comment>
<evidence type="ECO:0000313" key="6">
    <source>
        <dbReference type="EMBL" id="KAK4203087.1"/>
    </source>
</evidence>
<comment type="similarity">
    <text evidence="2 4">Belongs to the Mediator complex subunit 11 family.</text>
</comment>
<proteinExistence type="inferred from homology"/>
<evidence type="ECO:0000256" key="1">
    <source>
        <dbReference type="ARBA" id="ARBA00004123"/>
    </source>
</evidence>
<evidence type="ECO:0000256" key="3">
    <source>
        <dbReference type="ARBA" id="ARBA00023242"/>
    </source>
</evidence>
<feature type="compositionally biased region" description="Low complexity" evidence="5">
    <location>
        <begin position="97"/>
        <end position="125"/>
    </location>
</feature>
<name>A0AAN6XR67_9PEZI</name>
<evidence type="ECO:0000256" key="4">
    <source>
        <dbReference type="RuleBase" id="RU364147"/>
    </source>
</evidence>
<dbReference type="InterPro" id="IPR019404">
    <property type="entry name" value="Mediator_Med11"/>
</dbReference>
<dbReference type="GO" id="GO:0016592">
    <property type="term" value="C:mediator complex"/>
    <property type="evidence" value="ECO:0007669"/>
    <property type="project" value="InterPro"/>
</dbReference>
<sequence length="196" mass="21451">MNPPNQQPPIDIHTPFTLPEHFTHLAATERDITTLFTPLTSSLRALATPPNPSSPNKPQDRFKAAQESYFRTIDRISKHLDRQIYALEEANILSLTPSSSASASQPPQAADDSSQQQQPSSQSQPGDNKDPKKSSTGVTRLEPDGTGKYGKLDVGRLNLASSTTERDVEAETWERAKAHFADVAKATGNNGDRMQE</sequence>
<dbReference type="Proteomes" id="UP001303160">
    <property type="component" value="Unassembled WGS sequence"/>
</dbReference>
<dbReference type="GO" id="GO:0006357">
    <property type="term" value="P:regulation of transcription by RNA polymerase II"/>
    <property type="evidence" value="ECO:0007669"/>
    <property type="project" value="InterPro"/>
</dbReference>
<gene>
    <name evidence="4" type="primary">MED11</name>
    <name evidence="6" type="ORF">QBC40DRAFT_319209</name>
</gene>